<dbReference type="Pfam" id="PF25917">
    <property type="entry name" value="BSH_RND"/>
    <property type="match status" value="1"/>
</dbReference>
<comment type="caution">
    <text evidence="4">The sequence shown here is derived from an EMBL/GenBank/DDBJ whole genome shotgun (WGS) entry which is preliminary data.</text>
</comment>
<protein>
    <submittedName>
        <fullName evidence="4">Hemolysin D</fullName>
    </submittedName>
</protein>
<dbReference type="EMBL" id="LOHG01000014">
    <property type="protein sequence ID" value="MCI8211816.1"/>
    <property type="molecule type" value="Genomic_DNA"/>
</dbReference>
<dbReference type="Gene3D" id="2.40.30.170">
    <property type="match status" value="1"/>
</dbReference>
<feature type="domain" description="Multidrug resistance protein MdtA-like barrel-sandwich hybrid" evidence="3">
    <location>
        <begin position="31"/>
        <end position="151"/>
    </location>
</feature>
<organism evidence="4 5">
    <name type="scientific">Pseudomonas maioricensis</name>
    <dbReference type="NCBI Taxonomy" id="1766623"/>
    <lineage>
        <taxon>Bacteria</taxon>
        <taxon>Pseudomonadati</taxon>
        <taxon>Pseudomonadota</taxon>
        <taxon>Gammaproteobacteria</taxon>
        <taxon>Pseudomonadales</taxon>
        <taxon>Pseudomonadaceae</taxon>
        <taxon>Pseudomonas</taxon>
    </lineage>
</organism>
<dbReference type="PANTHER" id="PTHR30469">
    <property type="entry name" value="MULTIDRUG RESISTANCE PROTEIN MDTA"/>
    <property type="match status" value="1"/>
</dbReference>
<comment type="similarity">
    <text evidence="1">Belongs to the membrane fusion protein (MFP) (TC 8.A.1) family.</text>
</comment>
<evidence type="ECO:0000313" key="4">
    <source>
        <dbReference type="EMBL" id="MCI8211816.1"/>
    </source>
</evidence>
<name>A0ABS9ZNV7_9PSED</name>
<dbReference type="NCBIfam" id="TIGR01730">
    <property type="entry name" value="RND_mfp"/>
    <property type="match status" value="1"/>
</dbReference>
<evidence type="ECO:0000256" key="2">
    <source>
        <dbReference type="ARBA" id="ARBA00023054"/>
    </source>
</evidence>
<keyword evidence="5" id="KW-1185">Reference proteome</keyword>
<dbReference type="Proteomes" id="UP001320513">
    <property type="component" value="Unassembled WGS sequence"/>
</dbReference>
<evidence type="ECO:0000259" key="3">
    <source>
        <dbReference type="Pfam" id="PF25917"/>
    </source>
</evidence>
<evidence type="ECO:0000256" key="1">
    <source>
        <dbReference type="ARBA" id="ARBA00009477"/>
    </source>
</evidence>
<keyword evidence="2" id="KW-0175">Coiled coil</keyword>
<gene>
    <name evidence="4" type="ORF">AUC61_19980</name>
</gene>
<dbReference type="Gene3D" id="2.40.50.100">
    <property type="match status" value="1"/>
</dbReference>
<dbReference type="InterPro" id="IPR058625">
    <property type="entry name" value="MdtA-like_BSH"/>
</dbReference>
<evidence type="ECO:0000313" key="5">
    <source>
        <dbReference type="Proteomes" id="UP001320513"/>
    </source>
</evidence>
<dbReference type="Gene3D" id="1.10.287.470">
    <property type="entry name" value="Helix hairpin bin"/>
    <property type="match status" value="1"/>
</dbReference>
<accession>A0ABS9ZNV7</accession>
<dbReference type="SUPFAM" id="SSF111369">
    <property type="entry name" value="HlyD-like secretion proteins"/>
    <property type="match status" value="1"/>
</dbReference>
<dbReference type="InterPro" id="IPR006143">
    <property type="entry name" value="RND_pump_MFP"/>
</dbReference>
<reference evidence="4 5" key="1">
    <citation type="submission" date="2015-12" db="EMBL/GenBank/DDBJ databases">
        <title>Phylogenomics in the description of a new species in the Pseudomonas syringae group.</title>
        <authorList>
            <person name="Busquets A."/>
            <person name="Gomila M."/>
            <person name="Beiki F."/>
            <person name="Rahimian H."/>
            <person name="Mulet M."/>
            <person name="Sanchez D."/>
            <person name="Garcia-Valdes E."/>
            <person name="Lalucat J."/>
        </authorList>
    </citation>
    <scope>NUCLEOTIDE SEQUENCE [LARGE SCALE GENOMIC DNA]</scope>
    <source>
        <strain evidence="4 5">S25</strain>
    </source>
</reference>
<sequence>MQPPSANSTPGSSSTDIRVQLSASQRTVLSSELAGKIISLDIKEGESFKKGERLVAFDCAIHQARLNHSAAAESAASKKLSIAKRLDQLQSISVSDVAQAEAALTMARAESGVGRVMLQRCNINAPFSGRVAERKVQPGEYVAEGKELLAIYDNSAFDVELIAPSRWLTWLKPGSRFEVSLDETGKSYPAEVVRMGSVIDPLSQSVKVFGRIATGDGSLLPGMSGTAQLTPPTVSAK</sequence>
<proteinExistence type="inferred from homology"/>